<keyword evidence="2" id="KW-1185">Reference proteome</keyword>
<dbReference type="STRING" id="1236989.JCM15548_12699"/>
<dbReference type="NCBIfam" id="TIGR03584">
    <property type="entry name" value="PseF"/>
    <property type="match status" value="1"/>
</dbReference>
<dbReference type="InterPro" id="IPR050793">
    <property type="entry name" value="CMP-NeuNAc_synthase"/>
</dbReference>
<gene>
    <name evidence="1" type="ORF">JCM15548_12699</name>
</gene>
<sequence length="229" mass="25914">MSNLAIIPARGGSKRIPRKNIKEFLGKPIIAYSIKAAIESGLFDEVMVSTDDEEIRNISIKYGAKVPFLRTNKNSDDYATLADVANEVINNYKLQGVYFENVCCILPTAPLIKPHSIIKGYFKLQEGSFNSVCPVVKFTYPILRALEISVDGKLKMVWPEHIKTRSQDLKTAYHDSGSFYWIKTEALKKEGTFFCNQGTAIILNESEVQDIDTMDDWRIAELKYHITHG</sequence>
<dbReference type="Gene3D" id="3.90.550.10">
    <property type="entry name" value="Spore Coat Polysaccharide Biosynthesis Protein SpsA, Chain A"/>
    <property type="match status" value="1"/>
</dbReference>
<dbReference type="GO" id="GO:0008781">
    <property type="term" value="F:N-acylneuraminate cytidylyltransferase activity"/>
    <property type="evidence" value="ECO:0007669"/>
    <property type="project" value="TreeGrafter"/>
</dbReference>
<keyword evidence="1" id="KW-0808">Transferase</keyword>
<evidence type="ECO:0000313" key="2">
    <source>
        <dbReference type="Proteomes" id="UP000032900"/>
    </source>
</evidence>
<protein>
    <submittedName>
        <fullName evidence="1">N-acetylneuraminate cytidylyltransferase</fullName>
    </submittedName>
</protein>
<evidence type="ECO:0000313" key="1">
    <source>
        <dbReference type="EMBL" id="GAO30431.1"/>
    </source>
</evidence>
<dbReference type="Proteomes" id="UP000032900">
    <property type="component" value="Unassembled WGS sequence"/>
</dbReference>
<dbReference type="InterPro" id="IPR029044">
    <property type="entry name" value="Nucleotide-diphossugar_trans"/>
</dbReference>
<keyword evidence="1" id="KW-0548">Nucleotidyltransferase</keyword>
<proteinExistence type="predicted"/>
<dbReference type="AlphaFoldDB" id="A0A0E9LZ85"/>
<dbReference type="SUPFAM" id="SSF53448">
    <property type="entry name" value="Nucleotide-diphospho-sugar transferases"/>
    <property type="match status" value="1"/>
</dbReference>
<name>A0A0E9LZ85_9BACT</name>
<accession>A0A0E9LZ85</accession>
<dbReference type="CDD" id="cd02513">
    <property type="entry name" value="CMP-NeuAc_Synthase"/>
    <property type="match status" value="1"/>
</dbReference>
<reference evidence="1 2" key="1">
    <citation type="journal article" date="2015" name="Microbes Environ.">
        <title>Distribution and evolution of nitrogen fixation genes in the phylum bacteroidetes.</title>
        <authorList>
            <person name="Inoue J."/>
            <person name="Oshima K."/>
            <person name="Suda W."/>
            <person name="Sakamoto M."/>
            <person name="Iino T."/>
            <person name="Noda S."/>
            <person name="Hongoh Y."/>
            <person name="Hattori M."/>
            <person name="Ohkuma M."/>
        </authorList>
    </citation>
    <scope>NUCLEOTIDE SEQUENCE [LARGE SCALE GENOMIC DNA]</scope>
    <source>
        <strain evidence="1">JCM 15548</strain>
    </source>
</reference>
<dbReference type="EMBL" id="BAZW01000023">
    <property type="protein sequence ID" value="GAO30431.1"/>
    <property type="molecule type" value="Genomic_DNA"/>
</dbReference>
<dbReference type="InterPro" id="IPR020039">
    <property type="entry name" value="PseF"/>
</dbReference>
<comment type="caution">
    <text evidence="1">The sequence shown here is derived from an EMBL/GenBank/DDBJ whole genome shotgun (WGS) entry which is preliminary data.</text>
</comment>
<dbReference type="OrthoDB" id="9805604at2"/>
<dbReference type="InterPro" id="IPR003329">
    <property type="entry name" value="Cytidylyl_trans"/>
</dbReference>
<dbReference type="PANTHER" id="PTHR21485:SF6">
    <property type="entry name" value="N-ACYLNEURAMINATE CYTIDYLYLTRANSFERASE-RELATED"/>
    <property type="match status" value="1"/>
</dbReference>
<dbReference type="PANTHER" id="PTHR21485">
    <property type="entry name" value="HAD SUPERFAMILY MEMBERS CMAS AND KDSC"/>
    <property type="match status" value="1"/>
</dbReference>
<dbReference type="Pfam" id="PF02348">
    <property type="entry name" value="CTP_transf_3"/>
    <property type="match status" value="1"/>
</dbReference>
<organism evidence="1 2">
    <name type="scientific">Geofilum rubicundum JCM 15548</name>
    <dbReference type="NCBI Taxonomy" id="1236989"/>
    <lineage>
        <taxon>Bacteria</taxon>
        <taxon>Pseudomonadati</taxon>
        <taxon>Bacteroidota</taxon>
        <taxon>Bacteroidia</taxon>
        <taxon>Marinilabiliales</taxon>
        <taxon>Marinilabiliaceae</taxon>
        <taxon>Geofilum</taxon>
    </lineage>
</organism>
<dbReference type="RefSeq" id="WP_062125423.1">
    <property type="nucleotide sequence ID" value="NZ_BAZW01000023.1"/>
</dbReference>